<evidence type="ECO:0000256" key="3">
    <source>
        <dbReference type="ARBA" id="ARBA00022723"/>
    </source>
</evidence>
<dbReference type="GeneID" id="29112402"/>
<keyword evidence="3" id="KW-0479">Metal-binding</keyword>
<accession>A0A177DB51</accession>
<evidence type="ECO:0000313" key="7">
    <source>
        <dbReference type="Proteomes" id="UP000077248"/>
    </source>
</evidence>
<keyword evidence="7" id="KW-1185">Reference proteome</keyword>
<dbReference type="GO" id="GO:0016705">
    <property type="term" value="F:oxidoreductase activity, acting on paired donors, with incorporation or reduction of molecular oxygen"/>
    <property type="evidence" value="ECO:0007669"/>
    <property type="project" value="InterPro"/>
</dbReference>
<dbReference type="GO" id="GO:0008395">
    <property type="term" value="F:steroid hydroxylase activity"/>
    <property type="evidence" value="ECO:0007669"/>
    <property type="project" value="TreeGrafter"/>
</dbReference>
<evidence type="ECO:0000256" key="2">
    <source>
        <dbReference type="ARBA" id="ARBA00022617"/>
    </source>
</evidence>
<dbReference type="OMA" id="QIEDFWS"/>
<keyword evidence="5" id="KW-0732">Signal</keyword>
<dbReference type="AlphaFoldDB" id="A0A177DB51"/>
<gene>
    <name evidence="6" type="ORF">CC77DRAFT_1033552</name>
</gene>
<keyword evidence="2" id="KW-0349">Heme</keyword>
<feature type="signal peptide" evidence="5">
    <location>
        <begin position="1"/>
        <end position="16"/>
    </location>
</feature>
<organism evidence="6 7">
    <name type="scientific">Alternaria alternata</name>
    <name type="common">Alternaria rot fungus</name>
    <name type="synonym">Torula alternata</name>
    <dbReference type="NCBI Taxonomy" id="5599"/>
    <lineage>
        <taxon>Eukaryota</taxon>
        <taxon>Fungi</taxon>
        <taxon>Dikarya</taxon>
        <taxon>Ascomycota</taxon>
        <taxon>Pezizomycotina</taxon>
        <taxon>Dothideomycetes</taxon>
        <taxon>Pleosporomycetidae</taxon>
        <taxon>Pleosporales</taxon>
        <taxon>Pleosporineae</taxon>
        <taxon>Pleosporaceae</taxon>
        <taxon>Alternaria</taxon>
        <taxon>Alternaria sect. Alternaria</taxon>
        <taxon>Alternaria alternata complex</taxon>
    </lineage>
</organism>
<dbReference type="Gene3D" id="1.10.630.10">
    <property type="entry name" value="Cytochrome P450"/>
    <property type="match status" value="1"/>
</dbReference>
<dbReference type="VEuPathDB" id="FungiDB:CC77DRAFT_1033552"/>
<evidence type="ECO:0000256" key="1">
    <source>
        <dbReference type="ARBA" id="ARBA00010617"/>
    </source>
</evidence>
<protein>
    <recommendedName>
        <fullName evidence="8">Cytochrome P450</fullName>
    </recommendedName>
</protein>
<dbReference type="Proteomes" id="UP000077248">
    <property type="component" value="Unassembled WGS sequence"/>
</dbReference>
<dbReference type="PANTHER" id="PTHR24304:SF2">
    <property type="entry name" value="24-HYDROXYCHOLESTEROL 7-ALPHA-HYDROXYLASE"/>
    <property type="match status" value="1"/>
</dbReference>
<dbReference type="KEGG" id="aalt:CC77DRAFT_1033552"/>
<dbReference type="EMBL" id="KV441487">
    <property type="protein sequence ID" value="OAG17034.1"/>
    <property type="molecule type" value="Genomic_DNA"/>
</dbReference>
<dbReference type="GO" id="GO:0005506">
    <property type="term" value="F:iron ion binding"/>
    <property type="evidence" value="ECO:0007669"/>
    <property type="project" value="InterPro"/>
</dbReference>
<name>A0A177DB51_ALTAL</name>
<dbReference type="InterPro" id="IPR036396">
    <property type="entry name" value="Cyt_P450_sf"/>
</dbReference>
<evidence type="ECO:0000256" key="4">
    <source>
        <dbReference type="ARBA" id="ARBA00023004"/>
    </source>
</evidence>
<dbReference type="GO" id="GO:0020037">
    <property type="term" value="F:heme binding"/>
    <property type="evidence" value="ECO:0007669"/>
    <property type="project" value="InterPro"/>
</dbReference>
<evidence type="ECO:0008006" key="8">
    <source>
        <dbReference type="Google" id="ProtNLM"/>
    </source>
</evidence>
<proteinExistence type="inferred from homology"/>
<dbReference type="InterPro" id="IPR050529">
    <property type="entry name" value="CYP450_sterol_14alpha_dmase"/>
</dbReference>
<comment type="similarity">
    <text evidence="1">Belongs to the cytochrome P450 family.</text>
</comment>
<evidence type="ECO:0000313" key="6">
    <source>
        <dbReference type="EMBL" id="OAG17034.1"/>
    </source>
</evidence>
<keyword evidence="4" id="KW-0408">Iron</keyword>
<evidence type="ECO:0000256" key="5">
    <source>
        <dbReference type="SAM" id="SignalP"/>
    </source>
</evidence>
<dbReference type="PANTHER" id="PTHR24304">
    <property type="entry name" value="CYTOCHROME P450 FAMILY 7"/>
    <property type="match status" value="1"/>
</dbReference>
<sequence length="544" mass="61387">MFLLLAVLLIVTPALTYYVSTTLFYQNAKHTASGSRPPTIPYLFPGVFHAFSIAYDGPQKYFARLLKDYGSFAPFAVKAGLQPFIVLRDPEQMKQAIQAYEKRNPVITGKNMYEIILGSPQAVANLYTKAAVDQGAIERARIASTQKYLEGESLRNLTDLYAATLSRNLNNKMFQVGSWTQIEDSWSFFQQVLTRCSMETLFGSAIFKQYSGLIKDYWKFEDAIEGFVPGMPWFTNSTAYREPRDRLYKGVEKWLKANHSGTEFAKIGSDDVDWDEHKGSKFIQERDDLLAKAPLPLEARTAEMLDIMHCSNVDLVPSAVWSIIEVLRKPYLAERITTIVSERQSSKATTYDVNGVAALPLVQSLQAEISRLRVAQYMTCANEFAEVPIGSQWKLPKACNTISFSHDIALDTKAWANARPRTVEKPLDEFWPERFLIPDDNGPKARGQRKSGTRVENGRFDAQNLELLAPIFYDRQSFGIASDYTRAIQAATLAVVMSEFEVQLCDPEATDAAMPVLRESAFGQLRPQERIAVRIRKRKLGKGQ</sequence>
<dbReference type="RefSeq" id="XP_018382455.1">
    <property type="nucleotide sequence ID" value="XM_018526808.1"/>
</dbReference>
<reference evidence="6 7" key="1">
    <citation type="submission" date="2016-05" db="EMBL/GenBank/DDBJ databases">
        <title>Comparative analysis of secretome profiles of manganese(II)-oxidizing ascomycete fungi.</title>
        <authorList>
            <consortium name="DOE Joint Genome Institute"/>
            <person name="Zeiner C.A."/>
            <person name="Purvine S.O."/>
            <person name="Zink E.M."/>
            <person name="Wu S."/>
            <person name="Pasa-Tolic L."/>
            <person name="Chaput D.L."/>
            <person name="Haridas S."/>
            <person name="Grigoriev I.V."/>
            <person name="Santelli C.M."/>
            <person name="Hansel C.M."/>
        </authorList>
    </citation>
    <scope>NUCLEOTIDE SEQUENCE [LARGE SCALE GENOMIC DNA]</scope>
    <source>
        <strain evidence="6 7">SRC1lrK2f</strain>
    </source>
</reference>
<dbReference type="SUPFAM" id="SSF48264">
    <property type="entry name" value="Cytochrome P450"/>
    <property type="match status" value="1"/>
</dbReference>
<feature type="chain" id="PRO_5008059212" description="Cytochrome P450" evidence="5">
    <location>
        <begin position="17"/>
        <end position="544"/>
    </location>
</feature>